<evidence type="ECO:0000313" key="5">
    <source>
        <dbReference type="Proteomes" id="UP001497444"/>
    </source>
</evidence>
<feature type="compositionally biased region" description="Polar residues" evidence="2">
    <location>
        <begin position="826"/>
        <end position="839"/>
    </location>
</feature>
<evidence type="ECO:0000256" key="1">
    <source>
        <dbReference type="ARBA" id="ARBA00022927"/>
    </source>
</evidence>
<dbReference type="SUPFAM" id="SSF47661">
    <property type="entry name" value="t-snare proteins"/>
    <property type="match status" value="1"/>
</dbReference>
<organism evidence="4 5">
    <name type="scientific">Sphagnum jensenii</name>
    <dbReference type="NCBI Taxonomy" id="128206"/>
    <lineage>
        <taxon>Eukaryota</taxon>
        <taxon>Viridiplantae</taxon>
        <taxon>Streptophyta</taxon>
        <taxon>Embryophyta</taxon>
        <taxon>Bryophyta</taxon>
        <taxon>Sphagnophytina</taxon>
        <taxon>Sphagnopsida</taxon>
        <taxon>Sphagnales</taxon>
        <taxon>Sphagnaceae</taxon>
        <taxon>Sphagnum</taxon>
    </lineage>
</organism>
<evidence type="ECO:0000256" key="2">
    <source>
        <dbReference type="SAM" id="MobiDB-lite"/>
    </source>
</evidence>
<gene>
    <name evidence="4" type="ORF">CSSPJE1EN1_LOCUS2819</name>
</gene>
<evidence type="ECO:0000259" key="3">
    <source>
        <dbReference type="PROSITE" id="PS50192"/>
    </source>
</evidence>
<dbReference type="PANTHER" id="PTHR36325">
    <property type="entry name" value="MYOSIN-2 HEAVY CHAIN-LIKE PROTEIN"/>
    <property type="match status" value="1"/>
</dbReference>
<feature type="domain" description="T-SNARE coiled-coil homology" evidence="3">
    <location>
        <begin position="222"/>
        <end position="262"/>
    </location>
</feature>
<dbReference type="Proteomes" id="UP001497444">
    <property type="component" value="Chromosome 10"/>
</dbReference>
<evidence type="ECO:0000313" key="4">
    <source>
        <dbReference type="EMBL" id="CAK9257341.1"/>
    </source>
</evidence>
<keyword evidence="5" id="KW-1185">Reference proteome</keyword>
<dbReference type="EMBL" id="OZ020105">
    <property type="protein sequence ID" value="CAK9257341.1"/>
    <property type="molecule type" value="Genomic_DNA"/>
</dbReference>
<dbReference type="Pfam" id="PF00804">
    <property type="entry name" value="Syntaxin"/>
    <property type="match status" value="1"/>
</dbReference>
<feature type="compositionally biased region" description="Basic and acidic residues" evidence="2">
    <location>
        <begin position="756"/>
        <end position="775"/>
    </location>
</feature>
<feature type="region of interest" description="Disordered" evidence="2">
    <location>
        <begin position="756"/>
        <end position="855"/>
    </location>
</feature>
<name>A0ABP0VTT4_9BRYO</name>
<dbReference type="PANTHER" id="PTHR36325:SF1">
    <property type="entry name" value="MYOSIN-2 HEAVY CHAIN-LIKE PROTEIN"/>
    <property type="match status" value="1"/>
</dbReference>
<feature type="region of interest" description="Disordered" evidence="2">
    <location>
        <begin position="1"/>
        <end position="21"/>
    </location>
</feature>
<dbReference type="InterPro" id="IPR010989">
    <property type="entry name" value="SNARE"/>
</dbReference>
<keyword evidence="1" id="KW-0813">Transport</keyword>
<reference evidence="4" key="1">
    <citation type="submission" date="2024-02" db="EMBL/GenBank/DDBJ databases">
        <authorList>
            <consortium name="ELIXIR-Norway"/>
            <consortium name="Elixir Norway"/>
        </authorList>
    </citation>
    <scope>NUCLEOTIDE SEQUENCE</scope>
</reference>
<dbReference type="InterPro" id="IPR000727">
    <property type="entry name" value="T_SNARE_dom"/>
</dbReference>
<proteinExistence type="predicted"/>
<keyword evidence="1" id="KW-0653">Protein transport</keyword>
<accession>A0ABP0VTT4</accession>
<dbReference type="InterPro" id="IPR006011">
    <property type="entry name" value="Syntaxin_N"/>
</dbReference>
<feature type="region of interest" description="Disordered" evidence="2">
    <location>
        <begin position="975"/>
        <end position="999"/>
    </location>
</feature>
<feature type="compositionally biased region" description="Basic and acidic residues" evidence="2">
    <location>
        <begin position="976"/>
        <end position="999"/>
    </location>
</feature>
<dbReference type="Gene3D" id="1.20.58.70">
    <property type="match status" value="1"/>
</dbReference>
<dbReference type="PROSITE" id="PS50192">
    <property type="entry name" value="T_SNARE"/>
    <property type="match status" value="1"/>
</dbReference>
<sequence>MNEDLVQVGSGEGMKRDVEVKKSSSKLQDVEVMKQEMVDSEFMDEQPDLAARHFLAEIESEMERVKEIFVRVENANNESKVLHRTDSLKTLWHRMDNDIALVNSVARKIGAKLEDRDRAKLMLCNNNNNKPPETETGDHHARTAITTATLRKRLNDLMNDSQMLRQSVMDGYRDAIERRYIAITGEKPDSVTVGKIMETGESENFLQVAIHEQGWDQVLEAILEIKQRHDAVAEIAKSLQQLHQLFLDMEVHVKSQCEQLNDKWQGSKRRHEETVNAEIVNQALEAMTTALSSSADGAAIKDIPSVRKIQSFSSGSAGRVLQHIDTEGAAVPAAGVPEPSTSTLRGPFRRVTPMGWFPRGQKKESYLERKIRMLQQKEGGTVASLDETLGAANLHLSCIEREKRAAAVAAKQATEARKAALVEASWCRILKAAGLPYMSAAMELQKVEKKAAEALAAAAALGVILGNNPRSPRLVSELDPSSNSHHNISTALETAFDVDKEVVAALKAALLRRMNDLEEAAGLRELLNATSIVAAQQLVGESAASSVPPTWVDQLSEQEQDDDANHELNGLPAPTPSCNGDFHVEGVATQENPLVESMLVRVKDLQPEECTALATIVATRGLSDLLQEENLEQELGTKTEVGGGGGGGLGDILVKHVSRLEAEKAAALAAAKSAADGGRKEQKRRLSVIVSDVPDLGSMFVRHLSRLEREKQQALESKAFEPPPVNSVLAPVNQNIEPLEKMGVKKMSRLETEKHLAAGREEKEKEFARRTDRRVSMSRKLGMNESLIKHKSKLEKEVEAARARRMSHSSDNKNGSSASPPKKARNNTTFNSAPGSSLSDILVKHKSRLEREKEAAKAAELLCGQTNSTSENCKAESATAAAVAAATDLANKEDVEANDNVSVAKNVMQPGLADVAVQKLSKLEMEKQAMAQDPWERRRPSFKAKEIEDLWAGISLGDTLKRHVSKLEQEQAAWRQAEEEAAKEYDQILPEAKKTSATH</sequence>
<protein>
    <recommendedName>
        <fullName evidence="3">t-SNARE coiled-coil homology domain-containing protein</fullName>
    </recommendedName>
</protein>